<accession>A0AAD4NCJ0</accession>
<organism evidence="1 2">
    <name type="scientific">Ditylenchus destructor</name>
    <dbReference type="NCBI Taxonomy" id="166010"/>
    <lineage>
        <taxon>Eukaryota</taxon>
        <taxon>Metazoa</taxon>
        <taxon>Ecdysozoa</taxon>
        <taxon>Nematoda</taxon>
        <taxon>Chromadorea</taxon>
        <taxon>Rhabditida</taxon>
        <taxon>Tylenchina</taxon>
        <taxon>Tylenchomorpha</taxon>
        <taxon>Sphaerularioidea</taxon>
        <taxon>Anguinidae</taxon>
        <taxon>Anguininae</taxon>
        <taxon>Ditylenchus</taxon>
    </lineage>
</organism>
<evidence type="ECO:0000313" key="2">
    <source>
        <dbReference type="Proteomes" id="UP001201812"/>
    </source>
</evidence>
<comment type="caution">
    <text evidence="1">The sequence shown here is derived from an EMBL/GenBank/DDBJ whole genome shotgun (WGS) entry which is preliminary data.</text>
</comment>
<sequence>MMETPNLDLIYGARDRHVYLTRRLLLSLREVLYKIVCYRRQPFLSAEHDFGRRSIPKRTSRQVSMQYRCNSSQFTFSYHTSGFHSNFDALPRPGFRCRQNDNWLKKSNIISVSG</sequence>
<evidence type="ECO:0000313" key="1">
    <source>
        <dbReference type="EMBL" id="KAI1723320.1"/>
    </source>
</evidence>
<proteinExistence type="predicted"/>
<dbReference type="Proteomes" id="UP001201812">
    <property type="component" value="Unassembled WGS sequence"/>
</dbReference>
<dbReference type="EMBL" id="JAKKPZ010000003">
    <property type="protein sequence ID" value="KAI1723320.1"/>
    <property type="molecule type" value="Genomic_DNA"/>
</dbReference>
<protein>
    <submittedName>
        <fullName evidence="1">Uncharacterized protein</fullName>
    </submittedName>
</protein>
<keyword evidence="2" id="KW-1185">Reference proteome</keyword>
<name>A0AAD4NCJ0_9BILA</name>
<reference evidence="1" key="1">
    <citation type="submission" date="2022-01" db="EMBL/GenBank/DDBJ databases">
        <title>Genome Sequence Resource for Two Populations of Ditylenchus destructor, the Migratory Endoparasitic Phytonematode.</title>
        <authorList>
            <person name="Zhang H."/>
            <person name="Lin R."/>
            <person name="Xie B."/>
        </authorList>
    </citation>
    <scope>NUCLEOTIDE SEQUENCE</scope>
    <source>
        <strain evidence="1">BazhouSP</strain>
    </source>
</reference>
<gene>
    <name evidence="1" type="ORF">DdX_03474</name>
</gene>
<dbReference type="AlphaFoldDB" id="A0AAD4NCJ0"/>